<proteinExistence type="predicted"/>
<sequence>MELLATFQSTIIYVLVAMMSSFNITPEIKVTAVDATTRAVVMALRSSQVPVTYEAVEGNARKDTISINKINLRVPLPLPDGCGSMTAGGRKDPKTLFYEELPCELKVSIGDITIQGLELDGKSKETVAIYVNNVAIDLSIFSSGEVLAIKRMLQLEDELAIEQVGIGLGYDVASDQITAEFGFAVEGFGSAKGLIKLSSIRQDKSLYDEITGQLDRFELVITDEGMIETASIFLSISNNSEGIKFDDLLSGLFLANPLSDTELGDLSQVYPNSNENISELTKFMGGGMTVSCLRENPHQVVFDDDLFDFGPTMILNMFCEKVTTAKNR</sequence>
<evidence type="ECO:0000313" key="1">
    <source>
        <dbReference type="EMBL" id="SVB82580.1"/>
    </source>
</evidence>
<dbReference type="EMBL" id="UINC01059311">
    <property type="protein sequence ID" value="SVB82580.1"/>
    <property type="molecule type" value="Genomic_DNA"/>
</dbReference>
<accession>A0A382H5P3</accession>
<dbReference type="AlphaFoldDB" id="A0A382H5P3"/>
<name>A0A382H5P3_9ZZZZ</name>
<protein>
    <submittedName>
        <fullName evidence="1">Uncharacterized protein</fullName>
    </submittedName>
</protein>
<organism evidence="1">
    <name type="scientific">marine metagenome</name>
    <dbReference type="NCBI Taxonomy" id="408172"/>
    <lineage>
        <taxon>unclassified sequences</taxon>
        <taxon>metagenomes</taxon>
        <taxon>ecological metagenomes</taxon>
    </lineage>
</organism>
<gene>
    <name evidence="1" type="ORF">METZ01_LOCUS235434</name>
</gene>
<reference evidence="1" key="1">
    <citation type="submission" date="2018-05" db="EMBL/GenBank/DDBJ databases">
        <authorList>
            <person name="Lanie J.A."/>
            <person name="Ng W.-L."/>
            <person name="Kazmierczak K.M."/>
            <person name="Andrzejewski T.M."/>
            <person name="Davidsen T.M."/>
            <person name="Wayne K.J."/>
            <person name="Tettelin H."/>
            <person name="Glass J.I."/>
            <person name="Rusch D."/>
            <person name="Podicherti R."/>
            <person name="Tsui H.-C.T."/>
            <person name="Winkler M.E."/>
        </authorList>
    </citation>
    <scope>NUCLEOTIDE SEQUENCE</scope>
</reference>